<name>A0AAE0WFC8_9PEZI</name>
<dbReference type="InterPro" id="IPR016181">
    <property type="entry name" value="Acyl_CoA_acyltransferase"/>
</dbReference>
<keyword evidence="3" id="KW-1185">Reference proteome</keyword>
<dbReference type="InterPro" id="IPR000182">
    <property type="entry name" value="GNAT_dom"/>
</dbReference>
<dbReference type="Proteomes" id="UP001274830">
    <property type="component" value="Unassembled WGS sequence"/>
</dbReference>
<feature type="domain" description="N-acetyltransferase" evidence="1">
    <location>
        <begin position="12"/>
        <end position="225"/>
    </location>
</feature>
<comment type="caution">
    <text evidence="2">The sequence shown here is derived from an EMBL/GenBank/DDBJ whole genome shotgun (WGS) entry which is preliminary data.</text>
</comment>
<gene>
    <name evidence="2" type="ORF">LTR78_009461</name>
</gene>
<dbReference type="GO" id="GO:0016747">
    <property type="term" value="F:acyltransferase activity, transferring groups other than amino-acyl groups"/>
    <property type="evidence" value="ECO:0007669"/>
    <property type="project" value="InterPro"/>
</dbReference>
<evidence type="ECO:0000259" key="1">
    <source>
        <dbReference type="PROSITE" id="PS51186"/>
    </source>
</evidence>
<reference evidence="2" key="1">
    <citation type="submission" date="2023-07" db="EMBL/GenBank/DDBJ databases">
        <title>Black Yeasts Isolated from many extreme environments.</title>
        <authorList>
            <person name="Coleine C."/>
            <person name="Stajich J.E."/>
            <person name="Selbmann L."/>
        </authorList>
    </citation>
    <scope>NUCLEOTIDE SEQUENCE</scope>
    <source>
        <strain evidence="2">CCFEE 5485</strain>
    </source>
</reference>
<accession>A0AAE0WFC8</accession>
<sequence length="232" mass="26602">MVASLKLAGPRFRVREATKNDVSDMTEVFFRSFNAKFWQYFLPDNPGGRKFWDESWAMGIDNPTDRSFVVEDTQNDNKIVAFSRWMVPQNDGNLERPWPDVPPGMDMEVAGAFFGGMEVNRHEMLGKRPHWCKQLCQRAKIAALMTNTVLEMLGVHEDYQKHGIGAVLIKYGTDQADKDGLETYLDASEIGQPYYKKRHNFAHPKGINIPDRPEYGSFYYESLIRDPQAAAK</sequence>
<dbReference type="PROSITE" id="PS51186">
    <property type="entry name" value="GNAT"/>
    <property type="match status" value="1"/>
</dbReference>
<dbReference type="Pfam" id="PF00583">
    <property type="entry name" value="Acetyltransf_1"/>
    <property type="match status" value="1"/>
</dbReference>
<dbReference type="InterPro" id="IPR052523">
    <property type="entry name" value="Trichothecene_AcTrans"/>
</dbReference>
<dbReference type="PANTHER" id="PTHR42791:SF2">
    <property type="entry name" value="N-ACETYLTRANSFERASE DOMAIN-CONTAINING PROTEIN"/>
    <property type="match status" value="1"/>
</dbReference>
<protein>
    <recommendedName>
        <fullName evidence="1">N-acetyltransferase domain-containing protein</fullName>
    </recommendedName>
</protein>
<dbReference type="PANTHER" id="PTHR42791">
    <property type="entry name" value="GNAT FAMILY ACETYLTRANSFERASE"/>
    <property type="match status" value="1"/>
</dbReference>
<dbReference type="Gene3D" id="3.40.630.30">
    <property type="match status" value="1"/>
</dbReference>
<evidence type="ECO:0000313" key="3">
    <source>
        <dbReference type="Proteomes" id="UP001274830"/>
    </source>
</evidence>
<dbReference type="EMBL" id="JAUTXT010000053">
    <property type="protein sequence ID" value="KAK3670626.1"/>
    <property type="molecule type" value="Genomic_DNA"/>
</dbReference>
<evidence type="ECO:0000313" key="2">
    <source>
        <dbReference type="EMBL" id="KAK3670626.1"/>
    </source>
</evidence>
<dbReference type="CDD" id="cd04301">
    <property type="entry name" value="NAT_SF"/>
    <property type="match status" value="1"/>
</dbReference>
<organism evidence="2 3">
    <name type="scientific">Recurvomyces mirabilis</name>
    <dbReference type="NCBI Taxonomy" id="574656"/>
    <lineage>
        <taxon>Eukaryota</taxon>
        <taxon>Fungi</taxon>
        <taxon>Dikarya</taxon>
        <taxon>Ascomycota</taxon>
        <taxon>Pezizomycotina</taxon>
        <taxon>Dothideomycetes</taxon>
        <taxon>Dothideomycetidae</taxon>
        <taxon>Mycosphaerellales</taxon>
        <taxon>Teratosphaeriaceae</taxon>
        <taxon>Recurvomyces</taxon>
    </lineage>
</organism>
<dbReference type="AlphaFoldDB" id="A0AAE0WFC8"/>
<proteinExistence type="predicted"/>
<dbReference type="SUPFAM" id="SSF55729">
    <property type="entry name" value="Acyl-CoA N-acyltransferases (Nat)"/>
    <property type="match status" value="1"/>
</dbReference>